<organism evidence="3 4">
    <name type="scientific">Apatococcus fuscideae</name>
    <dbReference type="NCBI Taxonomy" id="2026836"/>
    <lineage>
        <taxon>Eukaryota</taxon>
        <taxon>Viridiplantae</taxon>
        <taxon>Chlorophyta</taxon>
        <taxon>core chlorophytes</taxon>
        <taxon>Trebouxiophyceae</taxon>
        <taxon>Chlorellales</taxon>
        <taxon>Chlorellaceae</taxon>
        <taxon>Apatococcus</taxon>
    </lineage>
</organism>
<dbReference type="AlphaFoldDB" id="A0AAW1TE96"/>
<comment type="caution">
    <text evidence="3">The sequence shown here is derived from an EMBL/GenBank/DDBJ whole genome shotgun (WGS) entry which is preliminary data.</text>
</comment>
<evidence type="ECO:0000256" key="2">
    <source>
        <dbReference type="SAM" id="Phobius"/>
    </source>
</evidence>
<sequence length="136" mass="15132">MHASCHQALSKHLPSIALACRYCESPTKLSHALRSHVVKKSIPQRAVPEKRQTTHNVRRDIKPAALPQPYLELAQDTTYYLQLVSFALLGGLVIYFTLNYITASSLRRKAEEAKKAAEEEAAAAKKKGGLFGFLKK</sequence>
<proteinExistence type="predicted"/>
<keyword evidence="1" id="KW-0175">Coiled coil</keyword>
<feature type="coiled-coil region" evidence="1">
    <location>
        <begin position="100"/>
        <end position="127"/>
    </location>
</feature>
<protein>
    <submittedName>
        <fullName evidence="3">Uncharacterized protein</fullName>
    </submittedName>
</protein>
<keyword evidence="4" id="KW-1185">Reference proteome</keyword>
<reference evidence="3 4" key="1">
    <citation type="journal article" date="2024" name="Nat. Commun.">
        <title>Phylogenomics reveals the evolutionary origins of lichenization in chlorophyte algae.</title>
        <authorList>
            <person name="Puginier C."/>
            <person name="Libourel C."/>
            <person name="Otte J."/>
            <person name="Skaloud P."/>
            <person name="Haon M."/>
            <person name="Grisel S."/>
            <person name="Petersen M."/>
            <person name="Berrin J.G."/>
            <person name="Delaux P.M."/>
            <person name="Dal Grande F."/>
            <person name="Keller J."/>
        </authorList>
    </citation>
    <scope>NUCLEOTIDE SEQUENCE [LARGE SCALE GENOMIC DNA]</scope>
    <source>
        <strain evidence="3 4">SAG 2523</strain>
    </source>
</reference>
<feature type="transmembrane region" description="Helical" evidence="2">
    <location>
        <begin position="79"/>
        <end position="101"/>
    </location>
</feature>
<accession>A0AAW1TE96</accession>
<evidence type="ECO:0000313" key="4">
    <source>
        <dbReference type="Proteomes" id="UP001485043"/>
    </source>
</evidence>
<evidence type="ECO:0000256" key="1">
    <source>
        <dbReference type="SAM" id="Coils"/>
    </source>
</evidence>
<dbReference type="Proteomes" id="UP001485043">
    <property type="component" value="Unassembled WGS sequence"/>
</dbReference>
<name>A0AAW1TE96_9CHLO</name>
<keyword evidence="2" id="KW-1133">Transmembrane helix</keyword>
<gene>
    <name evidence="3" type="ORF">WJX84_006846</name>
</gene>
<dbReference type="EMBL" id="JALJOV010000057">
    <property type="protein sequence ID" value="KAK9867895.1"/>
    <property type="molecule type" value="Genomic_DNA"/>
</dbReference>
<evidence type="ECO:0000313" key="3">
    <source>
        <dbReference type="EMBL" id="KAK9867895.1"/>
    </source>
</evidence>
<keyword evidence="2" id="KW-0472">Membrane</keyword>
<keyword evidence="2" id="KW-0812">Transmembrane</keyword>